<dbReference type="PANTHER" id="PTHR30505">
    <property type="entry name" value="FRUCTOSE-LIKE PERMEASE"/>
    <property type="match status" value="1"/>
</dbReference>
<dbReference type="InterPro" id="IPR050864">
    <property type="entry name" value="Bacterial_PTS_Sugar_Transport"/>
</dbReference>
<keyword evidence="6" id="KW-0418">Kinase</keyword>
<dbReference type="AlphaFoldDB" id="A0A386PQ16"/>
<protein>
    <submittedName>
        <fullName evidence="8">PTS fructose transporter subunit IIB</fullName>
    </submittedName>
</protein>
<name>A0A386PQ16_9LACO</name>
<feature type="domain" description="PTS EIIB type-2" evidence="7">
    <location>
        <begin position="1"/>
        <end position="99"/>
    </location>
</feature>
<keyword evidence="3" id="KW-0762">Sugar transport</keyword>
<dbReference type="GO" id="GO:0005886">
    <property type="term" value="C:plasma membrane"/>
    <property type="evidence" value="ECO:0007669"/>
    <property type="project" value="TreeGrafter"/>
</dbReference>
<dbReference type="InterPro" id="IPR036095">
    <property type="entry name" value="PTS_EIIB-like_sf"/>
</dbReference>
<dbReference type="GO" id="GO:0016301">
    <property type="term" value="F:kinase activity"/>
    <property type="evidence" value="ECO:0007669"/>
    <property type="project" value="UniProtKB-KW"/>
</dbReference>
<dbReference type="PROSITE" id="PS51099">
    <property type="entry name" value="PTS_EIIB_TYPE_2"/>
    <property type="match status" value="1"/>
</dbReference>
<proteinExistence type="predicted"/>
<dbReference type="RefSeq" id="WP_120141349.1">
    <property type="nucleotide sequence ID" value="NZ_CP031933.2"/>
</dbReference>
<evidence type="ECO:0000313" key="9">
    <source>
        <dbReference type="Proteomes" id="UP000267208"/>
    </source>
</evidence>
<reference evidence="9" key="1">
    <citation type="submission" date="2018-08" db="EMBL/GenBank/DDBJ databases">
        <title>Genome of Lactobacillus sp. HBUAS52074.</title>
        <authorList>
            <person name="Guo Z."/>
            <person name="Zhang Z.D."/>
        </authorList>
    </citation>
    <scope>NUCLEOTIDE SEQUENCE [LARGE SCALE GENOMIC DNA]</scope>
    <source>
        <strain evidence="9">HBUAS52074</strain>
    </source>
</reference>
<sequence>MKIVGVAACTSGIAHTYIAREKVMKAAQKLGYEIHMETQGTIGTENELTTEQIKEADFVLLVVDIKIGGKDRFKDKKVVEVPTNTAIKAPTKLLEAVVAKLHTTA</sequence>
<evidence type="ECO:0000259" key="7">
    <source>
        <dbReference type="PROSITE" id="PS51099"/>
    </source>
</evidence>
<dbReference type="NCBIfam" id="TIGR00829">
    <property type="entry name" value="FRU"/>
    <property type="match status" value="1"/>
</dbReference>
<dbReference type="InterPro" id="IPR003353">
    <property type="entry name" value="PTS_IIB_fruc"/>
</dbReference>
<evidence type="ECO:0000256" key="1">
    <source>
        <dbReference type="ARBA" id="ARBA00022448"/>
    </source>
</evidence>
<dbReference type="GO" id="GO:0009401">
    <property type="term" value="P:phosphoenolpyruvate-dependent sugar phosphotransferase system"/>
    <property type="evidence" value="ECO:0007669"/>
    <property type="project" value="UniProtKB-KW"/>
</dbReference>
<evidence type="ECO:0000256" key="2">
    <source>
        <dbReference type="ARBA" id="ARBA00022553"/>
    </source>
</evidence>
<dbReference type="Gene3D" id="3.40.50.2300">
    <property type="match status" value="1"/>
</dbReference>
<keyword evidence="5" id="KW-0598">Phosphotransferase system</keyword>
<keyword evidence="4" id="KW-0808">Transferase</keyword>
<organism evidence="8 9">
    <name type="scientific">Companilactobacillus zhachilii</name>
    <dbReference type="NCBI Taxonomy" id="2304606"/>
    <lineage>
        <taxon>Bacteria</taxon>
        <taxon>Bacillati</taxon>
        <taxon>Bacillota</taxon>
        <taxon>Bacilli</taxon>
        <taxon>Lactobacillales</taxon>
        <taxon>Lactobacillaceae</taxon>
        <taxon>Companilactobacillus</taxon>
    </lineage>
</organism>
<dbReference type="InterPro" id="IPR003501">
    <property type="entry name" value="PTS_EIIB_2/3"/>
</dbReference>
<evidence type="ECO:0000256" key="4">
    <source>
        <dbReference type="ARBA" id="ARBA00022679"/>
    </source>
</evidence>
<dbReference type="Proteomes" id="UP000267208">
    <property type="component" value="Chromosome"/>
</dbReference>
<evidence type="ECO:0000256" key="6">
    <source>
        <dbReference type="ARBA" id="ARBA00022777"/>
    </source>
</evidence>
<accession>A0A386PQ16</accession>
<dbReference type="EMBL" id="CP031933">
    <property type="protein sequence ID" value="AYE37198.1"/>
    <property type="molecule type" value="Genomic_DNA"/>
</dbReference>
<dbReference type="Pfam" id="PF02302">
    <property type="entry name" value="PTS_IIB"/>
    <property type="match status" value="1"/>
</dbReference>
<evidence type="ECO:0000256" key="3">
    <source>
        <dbReference type="ARBA" id="ARBA00022597"/>
    </source>
</evidence>
<dbReference type="PANTHER" id="PTHR30505:SF0">
    <property type="entry name" value="FRUCTOSE-LIKE PTS SYSTEM EIIBC COMPONENT-RELATED"/>
    <property type="match status" value="1"/>
</dbReference>
<evidence type="ECO:0000256" key="5">
    <source>
        <dbReference type="ARBA" id="ARBA00022683"/>
    </source>
</evidence>
<dbReference type="OrthoDB" id="9782569at2"/>
<dbReference type="GO" id="GO:0090563">
    <property type="term" value="F:protein-phosphocysteine-sugar phosphotransferase activity"/>
    <property type="evidence" value="ECO:0007669"/>
    <property type="project" value="TreeGrafter"/>
</dbReference>
<keyword evidence="2" id="KW-0597">Phosphoprotein</keyword>
<dbReference type="SUPFAM" id="SSF52794">
    <property type="entry name" value="PTS system IIB component-like"/>
    <property type="match status" value="1"/>
</dbReference>
<evidence type="ECO:0000313" key="8">
    <source>
        <dbReference type="EMBL" id="AYE37198.1"/>
    </source>
</evidence>
<keyword evidence="9" id="KW-1185">Reference proteome</keyword>
<dbReference type="GO" id="GO:0022877">
    <property type="term" value="F:protein-N(PI)-phosphohistidine-fructose phosphotransferase system transporter activity"/>
    <property type="evidence" value="ECO:0007669"/>
    <property type="project" value="InterPro"/>
</dbReference>
<dbReference type="CDD" id="cd05569">
    <property type="entry name" value="PTS_IIB_fructose"/>
    <property type="match status" value="1"/>
</dbReference>
<gene>
    <name evidence="8" type="ORF">D1B17_00380</name>
</gene>
<keyword evidence="1" id="KW-0813">Transport</keyword>
<dbReference type="KEGG" id="lzh:D1B17_00380"/>
<dbReference type="InterPro" id="IPR013011">
    <property type="entry name" value="PTS_EIIB_2"/>
</dbReference>